<dbReference type="Gene3D" id="3.40.50.10980">
    <property type="entry name" value="Nibrin, BRCT2 domain"/>
    <property type="match status" value="1"/>
</dbReference>
<dbReference type="InterPro" id="IPR043014">
    <property type="entry name" value="Nibrin_BRCT2_sf"/>
</dbReference>
<dbReference type="Ensembl" id="ENSAPOT00000030595.1">
    <property type="protein sequence ID" value="ENSAPOP00000034635.1"/>
    <property type="gene ID" value="ENSAPOG00000024055.1"/>
</dbReference>
<dbReference type="InterPro" id="IPR000253">
    <property type="entry name" value="FHA_dom"/>
</dbReference>
<dbReference type="GeneTree" id="ENSGT00390000000521"/>
<keyword evidence="7 12" id="KW-0234">DNA repair</keyword>
<evidence type="ECO:0000256" key="2">
    <source>
        <dbReference type="ARBA" id="ARBA00004574"/>
    </source>
</evidence>
<feature type="compositionally biased region" description="Basic and acidic residues" evidence="13">
    <location>
        <begin position="640"/>
        <end position="658"/>
    </location>
</feature>
<keyword evidence="6 12" id="KW-0779">Telomere</keyword>
<dbReference type="Pfam" id="PF00498">
    <property type="entry name" value="FHA"/>
    <property type="match status" value="1"/>
</dbReference>
<dbReference type="GO" id="GO:0051321">
    <property type="term" value="P:meiotic cell cycle"/>
    <property type="evidence" value="ECO:0007669"/>
    <property type="project" value="UniProtKB-KW"/>
</dbReference>
<dbReference type="Pfam" id="PF08599">
    <property type="entry name" value="Nbs1_C"/>
    <property type="match status" value="1"/>
</dbReference>
<feature type="region of interest" description="Disordered" evidence="13">
    <location>
        <begin position="402"/>
        <end position="703"/>
    </location>
</feature>
<dbReference type="FunFam" id="3.40.50.10980:FF:000001">
    <property type="entry name" value="Nibrin"/>
    <property type="match status" value="1"/>
</dbReference>
<feature type="compositionally biased region" description="Polar residues" evidence="13">
    <location>
        <begin position="422"/>
        <end position="468"/>
    </location>
</feature>
<feature type="compositionally biased region" description="Polar residues" evidence="13">
    <location>
        <begin position="576"/>
        <end position="589"/>
    </location>
</feature>
<organism evidence="15 16">
    <name type="scientific">Acanthochromis polyacanthus</name>
    <name type="common">spiny chromis</name>
    <dbReference type="NCBI Taxonomy" id="80966"/>
    <lineage>
        <taxon>Eukaryota</taxon>
        <taxon>Metazoa</taxon>
        <taxon>Chordata</taxon>
        <taxon>Craniata</taxon>
        <taxon>Vertebrata</taxon>
        <taxon>Euteleostomi</taxon>
        <taxon>Actinopterygii</taxon>
        <taxon>Neopterygii</taxon>
        <taxon>Teleostei</taxon>
        <taxon>Neoteleostei</taxon>
        <taxon>Acanthomorphata</taxon>
        <taxon>Ovalentaria</taxon>
        <taxon>Pomacentridae</taxon>
        <taxon>Acanthochromis</taxon>
    </lineage>
</organism>
<dbReference type="Pfam" id="PF00533">
    <property type="entry name" value="BRCT"/>
    <property type="match status" value="1"/>
</dbReference>
<dbReference type="AlphaFoldDB" id="A0A3Q1I4W2"/>
<evidence type="ECO:0000256" key="10">
    <source>
        <dbReference type="ARBA" id="ARBA00023306"/>
    </source>
</evidence>
<dbReference type="GO" id="GO:0003684">
    <property type="term" value="F:damaged DNA binding"/>
    <property type="evidence" value="ECO:0007669"/>
    <property type="project" value="TreeGrafter"/>
</dbReference>
<feature type="compositionally biased region" description="Basic and acidic residues" evidence="13">
    <location>
        <begin position="795"/>
        <end position="813"/>
    </location>
</feature>
<proteinExistence type="inferred from homology"/>
<dbReference type="GO" id="GO:0000781">
    <property type="term" value="C:chromosome, telomeric region"/>
    <property type="evidence" value="ECO:0007669"/>
    <property type="project" value="UniProtKB-SubCell"/>
</dbReference>
<evidence type="ECO:0000256" key="6">
    <source>
        <dbReference type="ARBA" id="ARBA00022895"/>
    </source>
</evidence>
<comment type="subcellular location">
    <subcellularLocation>
        <location evidence="2">Chromosome</location>
        <location evidence="2">Telomere</location>
    </subcellularLocation>
    <subcellularLocation>
        <location evidence="1">Nucleus</location>
        <location evidence="1">PML body</location>
    </subcellularLocation>
</comment>
<dbReference type="InterPro" id="IPR016592">
    <property type="entry name" value="Nibrin_met"/>
</dbReference>
<keyword evidence="9 12" id="KW-0469">Meiosis</keyword>
<dbReference type="InterPro" id="IPR036420">
    <property type="entry name" value="BRCT_dom_sf"/>
</dbReference>
<dbReference type="GO" id="GO:0016605">
    <property type="term" value="C:PML body"/>
    <property type="evidence" value="ECO:0007669"/>
    <property type="project" value="UniProtKB-SubCell"/>
</dbReference>
<dbReference type="SMART" id="SM01348">
    <property type="entry name" value="Nbs1_C"/>
    <property type="match status" value="1"/>
</dbReference>
<dbReference type="PROSITE" id="PS50006">
    <property type="entry name" value="FHA_DOMAIN"/>
    <property type="match status" value="1"/>
</dbReference>
<keyword evidence="10 12" id="KW-0131">Cell cycle</keyword>
<dbReference type="Proteomes" id="UP000257200">
    <property type="component" value="Unplaced"/>
</dbReference>
<dbReference type="PIRSF" id="PIRSF011869">
    <property type="entry name" value="Nibrin_animal"/>
    <property type="match status" value="1"/>
</dbReference>
<dbReference type="CDD" id="cd17741">
    <property type="entry name" value="BRCT_nibrin"/>
    <property type="match status" value="1"/>
</dbReference>
<evidence type="ECO:0000256" key="5">
    <source>
        <dbReference type="ARBA" id="ARBA00022763"/>
    </source>
</evidence>
<feature type="domain" description="FHA" evidence="14">
    <location>
        <begin position="22"/>
        <end position="70"/>
    </location>
</feature>
<dbReference type="Gene3D" id="3.40.50.10190">
    <property type="entry name" value="BRCT domain"/>
    <property type="match status" value="1"/>
</dbReference>
<dbReference type="PANTHER" id="PTHR12162">
    <property type="entry name" value="NIBRIN-RELATED"/>
    <property type="match status" value="1"/>
</dbReference>
<evidence type="ECO:0000256" key="4">
    <source>
        <dbReference type="ARBA" id="ARBA00022454"/>
    </source>
</evidence>
<feature type="compositionally biased region" description="Polar residues" evidence="13">
    <location>
        <begin position="622"/>
        <end position="636"/>
    </location>
</feature>
<evidence type="ECO:0000256" key="1">
    <source>
        <dbReference type="ARBA" id="ARBA00004322"/>
    </source>
</evidence>
<dbReference type="SMART" id="SM00240">
    <property type="entry name" value="FHA"/>
    <property type="match status" value="1"/>
</dbReference>
<evidence type="ECO:0000259" key="14">
    <source>
        <dbReference type="PROSITE" id="PS50006"/>
    </source>
</evidence>
<reference evidence="15" key="2">
    <citation type="submission" date="2025-09" db="UniProtKB">
        <authorList>
            <consortium name="Ensembl"/>
        </authorList>
    </citation>
    <scope>IDENTIFICATION</scope>
</reference>
<comment type="subunit">
    <text evidence="12">Component of the MRN complex.</text>
</comment>
<evidence type="ECO:0000256" key="12">
    <source>
        <dbReference type="PIRNR" id="PIRNR011869"/>
    </source>
</evidence>
<dbReference type="GO" id="GO:0000724">
    <property type="term" value="P:double-strand break repair via homologous recombination"/>
    <property type="evidence" value="ECO:0007669"/>
    <property type="project" value="TreeGrafter"/>
</dbReference>
<feature type="compositionally biased region" description="Acidic residues" evidence="13">
    <location>
        <begin position="546"/>
        <end position="564"/>
    </location>
</feature>
<dbReference type="SUPFAM" id="SSF49879">
    <property type="entry name" value="SMAD/FHA domain"/>
    <property type="match status" value="1"/>
</dbReference>
<feature type="region of interest" description="Disordered" evidence="13">
    <location>
        <begin position="795"/>
        <end position="824"/>
    </location>
</feature>
<sequence length="824" mass="91074">MWILTPLQPGGEAHYLLSGKEYVVGRKNCDILLPSDQSISRAHAQLTAFDETLTVKDTSKYGTFVNSERLTAPVSLKSGDQVTFGVFHSKFSVCHQKPVVCSSCLDNEGKASLSQALQALGGNLVNTWTEDCTHLVMPSVKVTIKTISALLCCRPVVKPEFFLELNKAVQQKLAPPKAESFTPEIDEPSLNKEEVNLGVMPARQRLFTGKTFVFLSAKQLKRLSTAVKFGGGSSQLLEEGSLLRNLLESPQSCVIDVITGNSQTLLPPSTTEWADSVRSIVQRKGLRVITESEIGLAAIYASCEKYCNPSNLMPHSDSAPKVKPRIPSSSLSQSVAVDETVLPAATQNITAYAANTETSQRMEVCEVTGVTAVGETPEKKQNRLRAAQNTAAQYVVADTMSSSFNATENSQRKKRDSKPTDAGTTDVTPQPSFPKSSGGTKASFFRQSPQKPKTSAQASPQKQSTLINFFQPVSKKRPMEDEFSDVMSEPKRPVLEPSVTVHKPNAAKEISSPSLRCVSETPPESEADLFTGRREEPRKRNRKEMEEEIRMEELESIMSEDMDGFGEQLSDDQTHKSATQKQASTAVESSSKRQRVQREEEAANGTSRHLKLQTGLEKKSSVHSNHSQRPEQQVVSVKTEPLHPTDHMTTNKESRSEKPTASTSRNIKPVQDDDDDDASFVEDLELIEADISQPKDDAKTPLKPVGIKQEVQESEMDESLPRNQVLVEFRSLTVSTPPATKQKRTHSNGCAKNFKCFRKNRVPGSEGFQHIIGGSDLLVHNRGKNTDLDEWLKDTAEEERQSRREEAAGDDLFRYNPTKLAKRR</sequence>
<keyword evidence="16" id="KW-1185">Reference proteome</keyword>
<dbReference type="InterPro" id="IPR032429">
    <property type="entry name" value="Nibrin_BRCT2"/>
</dbReference>
<evidence type="ECO:0000313" key="15">
    <source>
        <dbReference type="Ensembl" id="ENSAPOP00000034635.1"/>
    </source>
</evidence>
<dbReference type="GO" id="GO:0000723">
    <property type="term" value="P:telomere maintenance"/>
    <property type="evidence" value="ECO:0007669"/>
    <property type="project" value="InterPro"/>
</dbReference>
<comment type="function">
    <text evidence="12">Component of the MRN complex, which plays a central role in double-strand break (DSB) repair, DNA recombination, maintenance of telomere integrity and meiosis. The MRN complex is involved in the repair of DNA double-strand breaks (DSBs) via homologous recombination (HR), an error-free mechanism which primarily occurs during S and G2 phases. The complex (1) mediates the end resection of damaged DNA, which generates proper single-stranded DNA, a key initial steps in HR, and is (2) required for the recruitment of other repair factors and efficient activation of ATM and ATR upon DNA damage. The MRN complex possesses single-strand endonuclease activity and double-strand-specific 3'-5' exonuclease activity, which are provided by MRE11, to initiate end resection, which is required for single-strand invasion and recombination. Within the MRN complex, nbn acts as a protein-protein adapter, which specifically recognizes and binds phosphorylated proteins, promoting their recruitment to DNA damage sites. Recruits mre11 and rad50 components of the MRN complex to DSBs in response to DNA damage. Promotes the recruitment of PI3/PI4-kinase family members atm, atr, and probably DNA-PKcs to the DNA damage sites, activating their functions. Mediates the recruitment of phosphorylated rbbp8/CtIP to DSBs, leading to cooperation between the MRN complex and rbbp8/CtIP to initiate end resection.</text>
</comment>
<protein>
    <recommendedName>
        <fullName evidence="3 12">Nibrin</fullName>
    </recommendedName>
</protein>
<name>A0A3Q1I4W2_9TELE</name>
<evidence type="ECO:0000256" key="9">
    <source>
        <dbReference type="ARBA" id="ARBA00023254"/>
    </source>
</evidence>
<dbReference type="InterPro" id="IPR013908">
    <property type="entry name" value="Nibrin_C"/>
</dbReference>
<accession>A0A3Q1I4W2</accession>
<dbReference type="SUPFAM" id="SSF52113">
    <property type="entry name" value="BRCT domain"/>
    <property type="match status" value="1"/>
</dbReference>
<feature type="compositionally biased region" description="Acidic residues" evidence="13">
    <location>
        <begin position="672"/>
        <end position="688"/>
    </location>
</feature>
<keyword evidence="4" id="KW-0158">Chromosome</keyword>
<evidence type="ECO:0000313" key="16">
    <source>
        <dbReference type="Proteomes" id="UP000257200"/>
    </source>
</evidence>
<dbReference type="PANTHER" id="PTHR12162:SF0">
    <property type="entry name" value="NIBRIN"/>
    <property type="match status" value="1"/>
</dbReference>
<dbReference type="Pfam" id="PF16508">
    <property type="entry name" value="NIBRIN_BRCT_II"/>
    <property type="match status" value="1"/>
</dbReference>
<dbReference type="GO" id="GO:0007095">
    <property type="term" value="P:mitotic G2 DNA damage checkpoint signaling"/>
    <property type="evidence" value="ECO:0007669"/>
    <property type="project" value="InterPro"/>
</dbReference>
<comment type="similarity">
    <text evidence="11">Belongs to the Nibrin family.</text>
</comment>
<evidence type="ECO:0000256" key="11">
    <source>
        <dbReference type="ARBA" id="ARBA00044757"/>
    </source>
</evidence>
<keyword evidence="8 12" id="KW-0539">Nucleus</keyword>
<reference evidence="15" key="1">
    <citation type="submission" date="2025-08" db="UniProtKB">
        <authorList>
            <consortium name="Ensembl"/>
        </authorList>
    </citation>
    <scope>IDENTIFICATION</scope>
</reference>
<evidence type="ECO:0000256" key="13">
    <source>
        <dbReference type="SAM" id="MobiDB-lite"/>
    </source>
</evidence>
<dbReference type="FunFam" id="2.60.200.20:FF:000017">
    <property type="entry name" value="Nibrin"/>
    <property type="match status" value="1"/>
</dbReference>
<dbReference type="InterPro" id="IPR040227">
    <property type="entry name" value="Nibrin-rel"/>
</dbReference>
<dbReference type="GO" id="GO:0030870">
    <property type="term" value="C:Mre11 complex"/>
    <property type="evidence" value="ECO:0007669"/>
    <property type="project" value="InterPro"/>
</dbReference>
<evidence type="ECO:0000256" key="8">
    <source>
        <dbReference type="ARBA" id="ARBA00023242"/>
    </source>
</evidence>
<dbReference type="Gene3D" id="2.60.200.20">
    <property type="match status" value="1"/>
</dbReference>
<evidence type="ECO:0000256" key="7">
    <source>
        <dbReference type="ARBA" id="ARBA00023204"/>
    </source>
</evidence>
<dbReference type="InterPro" id="IPR001357">
    <property type="entry name" value="BRCT_dom"/>
</dbReference>
<keyword evidence="5 12" id="KW-0227">DNA damage</keyword>
<dbReference type="CDD" id="cd22667">
    <property type="entry name" value="FHA_NBN"/>
    <property type="match status" value="1"/>
</dbReference>
<evidence type="ECO:0000256" key="3">
    <source>
        <dbReference type="ARBA" id="ARBA00020013"/>
    </source>
</evidence>
<dbReference type="InterPro" id="IPR008984">
    <property type="entry name" value="SMAD_FHA_dom_sf"/>
</dbReference>